<dbReference type="PROSITE" id="PS51257">
    <property type="entry name" value="PROKAR_LIPOPROTEIN"/>
    <property type="match status" value="1"/>
</dbReference>
<dbReference type="Proteomes" id="UP000591948">
    <property type="component" value="Unassembled WGS sequence"/>
</dbReference>
<evidence type="ECO:0000256" key="1">
    <source>
        <dbReference type="SAM" id="SignalP"/>
    </source>
</evidence>
<accession>A0A6V8PDM8</accession>
<evidence type="ECO:0000313" key="2">
    <source>
        <dbReference type="EMBL" id="GFP28941.1"/>
    </source>
</evidence>
<dbReference type="EMBL" id="BLRY01000521">
    <property type="protein sequence ID" value="GFP28941.1"/>
    <property type="molecule type" value="Genomic_DNA"/>
</dbReference>
<keyword evidence="1" id="KW-0732">Signal</keyword>
<feature type="chain" id="PRO_5038503494" evidence="1">
    <location>
        <begin position="24"/>
        <end position="58"/>
    </location>
</feature>
<feature type="signal peptide" evidence="1">
    <location>
        <begin position="1"/>
        <end position="23"/>
    </location>
</feature>
<dbReference type="AlphaFoldDB" id="A0A6V8PDM8"/>
<organism evidence="2 3">
    <name type="scientific">Candidatus Hakubella thermalkaliphila</name>
    <dbReference type="NCBI Taxonomy" id="2754717"/>
    <lineage>
        <taxon>Bacteria</taxon>
        <taxon>Bacillati</taxon>
        <taxon>Actinomycetota</taxon>
        <taxon>Actinomycetota incertae sedis</taxon>
        <taxon>Candidatus Hakubellales</taxon>
        <taxon>Candidatus Hakubellaceae</taxon>
        <taxon>Candidatus Hakubella</taxon>
    </lineage>
</organism>
<keyword evidence="3" id="KW-1185">Reference proteome</keyword>
<sequence>MKKMLFPLVAILVLTAGCIYVTAPGTQGTNQGTTQTVGQLGLVTKYWSLPRSSDPPRS</sequence>
<evidence type="ECO:0000313" key="3">
    <source>
        <dbReference type="Proteomes" id="UP000591948"/>
    </source>
</evidence>
<gene>
    <name evidence="2" type="ORF">HKBW3S33_02357</name>
</gene>
<reference evidence="2 3" key="1">
    <citation type="journal article" date="2020" name="Front. Microbiol.">
        <title>Single-cell genomics of novel Actinobacteria with the Wood-Ljungdahl pathway discovered in a serpentinizing system.</title>
        <authorList>
            <person name="Merino N."/>
            <person name="Kawai M."/>
            <person name="Boyd E.S."/>
            <person name="Colman D.R."/>
            <person name="McGlynn S.E."/>
            <person name="Nealson K.H."/>
            <person name="Kurokawa K."/>
            <person name="Hongoh Y."/>
        </authorList>
    </citation>
    <scope>NUCLEOTIDE SEQUENCE [LARGE SCALE GENOMIC DNA]</scope>
    <source>
        <strain evidence="2 3">S33</strain>
    </source>
</reference>
<feature type="non-terminal residue" evidence="2">
    <location>
        <position position="58"/>
    </location>
</feature>
<proteinExistence type="predicted"/>
<comment type="caution">
    <text evidence="2">The sequence shown here is derived from an EMBL/GenBank/DDBJ whole genome shotgun (WGS) entry which is preliminary data.</text>
</comment>
<name>A0A6V8PDM8_9ACTN</name>
<protein>
    <submittedName>
        <fullName evidence="2">Uncharacterized protein</fullName>
    </submittedName>
</protein>